<reference evidence="1" key="1">
    <citation type="submission" date="2014-07" db="EMBL/GenBank/DDBJ databases">
        <authorList>
            <person name="Martin A.A"/>
            <person name="De Silva N."/>
        </authorList>
    </citation>
    <scope>NUCLEOTIDE SEQUENCE</scope>
</reference>
<organism evidence="1 2">
    <name type="scientific">Strongyloides venezuelensis</name>
    <name type="common">Threadworm</name>
    <dbReference type="NCBI Taxonomy" id="75913"/>
    <lineage>
        <taxon>Eukaryota</taxon>
        <taxon>Metazoa</taxon>
        <taxon>Ecdysozoa</taxon>
        <taxon>Nematoda</taxon>
        <taxon>Chromadorea</taxon>
        <taxon>Rhabditida</taxon>
        <taxon>Tylenchina</taxon>
        <taxon>Panagrolaimomorpha</taxon>
        <taxon>Strongyloidoidea</taxon>
        <taxon>Strongyloididae</taxon>
        <taxon>Strongyloides</taxon>
    </lineage>
</organism>
<name>A0A0K0FT06_STRVS</name>
<dbReference type="AlphaFoldDB" id="A0A0K0FT06"/>
<dbReference type="WBParaSite" id="SVE_1454000.1">
    <property type="protein sequence ID" value="SVE_1454000.1"/>
    <property type="gene ID" value="SVE_1454000"/>
</dbReference>
<reference evidence="2" key="2">
    <citation type="submission" date="2015-08" db="UniProtKB">
        <authorList>
            <consortium name="WormBaseParasite"/>
        </authorList>
    </citation>
    <scope>IDENTIFICATION</scope>
</reference>
<proteinExistence type="predicted"/>
<protein>
    <submittedName>
        <fullName evidence="2">HTH cro/C1-type domain-containing protein</fullName>
    </submittedName>
</protein>
<keyword evidence="1" id="KW-1185">Reference proteome</keyword>
<evidence type="ECO:0000313" key="1">
    <source>
        <dbReference type="Proteomes" id="UP000035680"/>
    </source>
</evidence>
<evidence type="ECO:0000313" key="2">
    <source>
        <dbReference type="WBParaSite" id="SVE_1454000.1"/>
    </source>
</evidence>
<accession>A0A0K0FT06</accession>
<sequence>MDNDKFMQLVKLKIENIRLLQDISSKIDKIEHETGATYRQADKLKAFGVSIEELLKKNDLRTCNLLSKEYIDKPKKK</sequence>
<dbReference type="Proteomes" id="UP000035680">
    <property type="component" value="Unassembled WGS sequence"/>
</dbReference>